<dbReference type="UniPathway" id="UPA00049">
    <property type="reaction ID" value="UER00061"/>
</dbReference>
<dbReference type="HAMAP" id="MF_00012">
    <property type="entry name" value="IlvD"/>
    <property type="match status" value="1"/>
</dbReference>
<evidence type="ECO:0000256" key="5">
    <source>
        <dbReference type="ARBA" id="ARBA00022723"/>
    </source>
</evidence>
<feature type="modified residue" description="N6-carboxylysine" evidence="15">
    <location>
        <position position="132"/>
    </location>
</feature>
<feature type="domain" description="Dihydroxy-acid/6-phosphogluconate dehydratase C-terminal" evidence="18">
    <location>
        <begin position="370"/>
        <end position="560"/>
    </location>
</feature>
<evidence type="ECO:0000256" key="14">
    <source>
        <dbReference type="ARBA" id="ARBA00029490"/>
    </source>
</evidence>
<keyword evidence="8 15" id="KW-0411">Iron-sulfur</keyword>
<dbReference type="InterPro" id="IPR020558">
    <property type="entry name" value="DiOHA_6PGluconate_deHydtase_CS"/>
</dbReference>
<keyword evidence="7 15" id="KW-0408">Iron</keyword>
<dbReference type="InterPro" id="IPR050165">
    <property type="entry name" value="DHAD_IlvD/Edd"/>
</dbReference>
<dbReference type="InterPro" id="IPR056740">
    <property type="entry name" value="ILV_EDD_C"/>
</dbReference>
<keyword evidence="6 15" id="KW-0460">Magnesium</keyword>
<evidence type="ECO:0000256" key="7">
    <source>
        <dbReference type="ARBA" id="ARBA00023004"/>
    </source>
</evidence>
<feature type="binding site" evidence="15">
    <location>
        <position position="89"/>
    </location>
    <ligand>
        <name>Mg(2+)</name>
        <dbReference type="ChEBI" id="CHEBI:18420"/>
    </ligand>
</feature>
<protein>
    <recommendedName>
        <fullName evidence="14 15">Dihydroxy-acid dehydratase</fullName>
        <shortName evidence="15">DAD</shortName>
        <ecNumber evidence="14 15">4.2.1.9</ecNumber>
    </recommendedName>
</protein>
<evidence type="ECO:0000256" key="10">
    <source>
        <dbReference type="ARBA" id="ARBA00023304"/>
    </source>
</evidence>
<evidence type="ECO:0000256" key="15">
    <source>
        <dbReference type="HAMAP-Rule" id="MF_00012"/>
    </source>
</evidence>
<dbReference type="InterPro" id="IPR042096">
    <property type="entry name" value="Dihydro-acid_dehy_C"/>
</dbReference>
<dbReference type="InterPro" id="IPR037237">
    <property type="entry name" value="IlvD/EDD_N"/>
</dbReference>
<dbReference type="FunFam" id="3.50.30.80:FF:000001">
    <property type="entry name" value="Dihydroxy-acid dehydratase"/>
    <property type="match status" value="1"/>
</dbReference>
<dbReference type="InterPro" id="IPR004404">
    <property type="entry name" value="DihydroxyA_deHydtase"/>
</dbReference>
<evidence type="ECO:0000313" key="19">
    <source>
        <dbReference type="EMBL" id="RBI86709.1"/>
    </source>
</evidence>
<dbReference type="GO" id="GO:0004160">
    <property type="term" value="F:dihydroxy-acid dehydratase activity"/>
    <property type="evidence" value="ECO:0007669"/>
    <property type="project" value="UniProtKB-UniRule"/>
</dbReference>
<comment type="catalytic activity">
    <reaction evidence="15">
        <text>(2R,3R)-2,3-dihydroxy-3-methylpentanoate = (S)-3-methyl-2-oxopentanoate + H2O</text>
        <dbReference type="Rhea" id="RHEA:27694"/>
        <dbReference type="ChEBI" id="CHEBI:15377"/>
        <dbReference type="ChEBI" id="CHEBI:35146"/>
        <dbReference type="ChEBI" id="CHEBI:49258"/>
        <dbReference type="EC" id="4.2.1.9"/>
    </reaction>
</comment>
<evidence type="ECO:0000313" key="20">
    <source>
        <dbReference type="Proteomes" id="UP000253370"/>
    </source>
</evidence>
<keyword evidence="4 15" id="KW-0001">2Fe-2S</keyword>
<dbReference type="GO" id="GO:0009097">
    <property type="term" value="P:isoleucine biosynthetic process"/>
    <property type="evidence" value="ECO:0007669"/>
    <property type="project" value="UniProtKB-UniRule"/>
</dbReference>
<evidence type="ECO:0000256" key="3">
    <source>
        <dbReference type="ARBA" id="ARBA00022605"/>
    </source>
</evidence>
<comment type="pathway">
    <text evidence="13 15">Amino-acid biosynthesis; L-isoleucine biosynthesis; L-isoleucine from 2-oxobutanoate: step 3/4.</text>
</comment>
<evidence type="ECO:0000256" key="1">
    <source>
        <dbReference type="ARBA" id="ARBA00001946"/>
    </source>
</evidence>
<dbReference type="Pfam" id="PF00920">
    <property type="entry name" value="ILVD_EDD_N"/>
    <property type="match status" value="1"/>
</dbReference>
<evidence type="ECO:0000256" key="2">
    <source>
        <dbReference type="ARBA" id="ARBA00006486"/>
    </source>
</evidence>
<comment type="catalytic activity">
    <reaction evidence="11">
        <text>(2R)-2,3-dihydroxy-3-methylbutanoate = 3-methyl-2-oxobutanoate + H2O</text>
        <dbReference type="Rhea" id="RHEA:24809"/>
        <dbReference type="ChEBI" id="CHEBI:11851"/>
        <dbReference type="ChEBI" id="CHEBI:15377"/>
        <dbReference type="ChEBI" id="CHEBI:49072"/>
        <dbReference type="EC" id="4.2.1.9"/>
    </reaction>
    <physiologicalReaction direction="left-to-right" evidence="11">
        <dbReference type="Rhea" id="RHEA:24810"/>
    </physiologicalReaction>
</comment>
<dbReference type="InterPro" id="IPR000581">
    <property type="entry name" value="ILV_EDD_N"/>
</dbReference>
<comment type="cofactor">
    <cofactor evidence="15">
        <name>[2Fe-2S] cluster</name>
        <dbReference type="ChEBI" id="CHEBI:190135"/>
    </cofactor>
    <text evidence="15">Binds 1 [2Fe-2S] cluster per subunit. This cluster acts as a Lewis acid cofactor.</text>
</comment>
<dbReference type="RefSeq" id="WP_113288259.1">
    <property type="nucleotide sequence ID" value="NZ_QNTQ01000004.1"/>
</dbReference>
<evidence type="ECO:0000259" key="17">
    <source>
        <dbReference type="Pfam" id="PF00920"/>
    </source>
</evidence>
<dbReference type="PROSITE" id="PS00886">
    <property type="entry name" value="ILVD_EDD_1"/>
    <property type="match status" value="1"/>
</dbReference>
<keyword evidence="9 15" id="KW-0456">Lyase</keyword>
<comment type="subunit">
    <text evidence="15">Homodimer.</text>
</comment>
<evidence type="ECO:0000256" key="6">
    <source>
        <dbReference type="ARBA" id="ARBA00022842"/>
    </source>
</evidence>
<comment type="caution">
    <text evidence="15">Lacks conserved residue(s) required for the propagation of feature annotation.</text>
</comment>
<dbReference type="GO" id="GO:0000287">
    <property type="term" value="F:magnesium ion binding"/>
    <property type="evidence" value="ECO:0007669"/>
    <property type="project" value="UniProtKB-UniRule"/>
</dbReference>
<keyword evidence="10 15" id="KW-0100">Branched-chain amino acid biosynthesis</keyword>
<dbReference type="PROSITE" id="PS00887">
    <property type="entry name" value="ILVD_EDD_2"/>
    <property type="match status" value="1"/>
</dbReference>
<dbReference type="AlphaFoldDB" id="A0A365UBN0"/>
<dbReference type="UniPathway" id="UPA00047">
    <property type="reaction ID" value="UER00057"/>
</dbReference>
<dbReference type="EC" id="4.2.1.9" evidence="14 15"/>
<feature type="binding site" evidence="15">
    <location>
        <position position="57"/>
    </location>
    <ligand>
        <name>[2Fe-2S] cluster</name>
        <dbReference type="ChEBI" id="CHEBI:190135"/>
    </ligand>
</feature>
<dbReference type="EMBL" id="QNTQ01000004">
    <property type="protein sequence ID" value="RBI86709.1"/>
    <property type="molecule type" value="Genomic_DNA"/>
</dbReference>
<dbReference type="NCBIfam" id="NF002068">
    <property type="entry name" value="PRK00911.1"/>
    <property type="match status" value="1"/>
</dbReference>
<dbReference type="OrthoDB" id="9807077at2"/>
<comment type="cofactor">
    <cofactor evidence="1 15">
        <name>Mg(2+)</name>
        <dbReference type="ChEBI" id="CHEBI:18420"/>
    </cofactor>
</comment>
<feature type="region of interest" description="Disordered" evidence="16">
    <location>
        <begin position="1"/>
        <end position="22"/>
    </location>
</feature>
<organism evidence="19 20">
    <name type="scientific">Rhodosalinus halophilus</name>
    <dbReference type="NCBI Taxonomy" id="2259333"/>
    <lineage>
        <taxon>Bacteria</taxon>
        <taxon>Pseudomonadati</taxon>
        <taxon>Pseudomonadota</taxon>
        <taxon>Alphaproteobacteria</taxon>
        <taxon>Rhodobacterales</taxon>
        <taxon>Paracoccaceae</taxon>
        <taxon>Rhodosalinus</taxon>
    </lineage>
</organism>
<feature type="binding site" evidence="15">
    <location>
        <position position="452"/>
    </location>
    <ligand>
        <name>Mg(2+)</name>
        <dbReference type="ChEBI" id="CHEBI:18420"/>
    </ligand>
</feature>
<sequence length="577" mass="60236">MPEDSRSAAPPYRSRVTHRGLDRAPHRTFMRAQGLDDEDMARPMIGVVSTAGETSPCNGNLGEQARHAYRGVAEAGGTPREFTTISVSDGISMNHQGMKCSLVSREVIADSVELVMRGHAYDGLVAYGGCDKNLPAMLMAMVRLNCPSVFVYGGSTLPGTMGGRAVSVLDTYEGAGAVMAGQMTREELDALERVAMPTLGSCPGQFTANTMGMVSEVLGLAPLGSALIPAVYSERQALGRRAGHMVMDVVWAGGPLPRDLVTRESLENACAIVAATGGSTNAGMHLCAIANEAGIAFTMDDVGAVFERTPLIGNLRPGGAYYALDVHRQGGVPMIVKELIASGHMHGGTLTLTGATLEEAVAEAPAPDGEVIRPVADAIDTSGGVIVLKGNLAPEGAFIKVAGLKKRVHEGPARVFDSEEECMAVIRARAYAAGDVIIIRNEGPKGGPGMREMLGPTAVIYGQGMGEEVALVTDGRFSGATRGMCIGYLSPEAAAGGPLALVEDGDTVRIDTGAARAIDLLVPEEELDRRRAALAERPERRLAGVLEKYAAQVGSAFAGAVTHSGAAEWPMDEVPDD</sequence>
<evidence type="ECO:0000256" key="12">
    <source>
        <dbReference type="ARBA" id="ARBA00029436"/>
    </source>
</evidence>
<comment type="caution">
    <text evidence="19">The sequence shown here is derived from an EMBL/GenBank/DDBJ whole genome shotgun (WGS) entry which is preliminary data.</text>
</comment>
<dbReference type="SUPFAM" id="SSF52016">
    <property type="entry name" value="LeuD/IlvD-like"/>
    <property type="match status" value="1"/>
</dbReference>
<feature type="binding site" description="via carbamate group" evidence="15">
    <location>
        <position position="132"/>
    </location>
    <ligand>
        <name>Mg(2+)</name>
        <dbReference type="ChEBI" id="CHEBI:18420"/>
    </ligand>
</feature>
<evidence type="ECO:0000256" key="13">
    <source>
        <dbReference type="ARBA" id="ARBA00029437"/>
    </source>
</evidence>
<comment type="function">
    <text evidence="15">Functions in the biosynthesis of branched-chain amino acids. Catalyzes the dehydration of (2R,3R)-2,3-dihydroxy-3-methylpentanoate (2,3-dihydroxy-3-methylvalerate) into 2-oxo-3-methylpentanoate (2-oxo-3-methylvalerate) and of (2R)-2,3-dihydroxy-3-methylbutanoate (2,3-dihydroxyisovalerate) into 2-oxo-3-methylbutanoate (2-oxoisovalerate), the penultimate precursor to L-isoleucine and L-valine, respectively.</text>
</comment>
<gene>
    <name evidence="15 19" type="primary">ilvD</name>
    <name evidence="19" type="ORF">DRV85_04605</name>
</gene>
<dbReference type="Gene3D" id="3.50.30.80">
    <property type="entry name" value="IlvD/EDD C-terminal domain-like"/>
    <property type="match status" value="1"/>
</dbReference>
<dbReference type="SUPFAM" id="SSF143975">
    <property type="entry name" value="IlvD/EDD N-terminal domain-like"/>
    <property type="match status" value="1"/>
</dbReference>
<accession>A0A365UBN0</accession>
<evidence type="ECO:0000256" key="11">
    <source>
        <dbReference type="ARBA" id="ARBA00029304"/>
    </source>
</evidence>
<dbReference type="GO" id="GO:0051537">
    <property type="term" value="F:2 iron, 2 sulfur cluster binding"/>
    <property type="evidence" value="ECO:0007669"/>
    <property type="project" value="UniProtKB-UniRule"/>
</dbReference>
<feature type="active site" description="Proton acceptor" evidence="15">
    <location>
        <position position="478"/>
    </location>
</feature>
<keyword evidence="3 15" id="KW-0028">Amino-acid biosynthesis</keyword>
<evidence type="ECO:0000259" key="18">
    <source>
        <dbReference type="Pfam" id="PF24877"/>
    </source>
</evidence>
<feature type="domain" description="Dihydroxy-acid/6-phosphogluconate dehydratase N-terminal" evidence="17">
    <location>
        <begin position="42"/>
        <end position="359"/>
    </location>
</feature>
<dbReference type="GO" id="GO:0009099">
    <property type="term" value="P:L-valine biosynthetic process"/>
    <property type="evidence" value="ECO:0007669"/>
    <property type="project" value="UniProtKB-UniRule"/>
</dbReference>
<keyword evidence="5 15" id="KW-0479">Metal-binding</keyword>
<dbReference type="Pfam" id="PF24877">
    <property type="entry name" value="ILV_EDD_C"/>
    <property type="match status" value="1"/>
</dbReference>
<dbReference type="NCBIfam" id="TIGR00110">
    <property type="entry name" value="ilvD"/>
    <property type="match status" value="1"/>
</dbReference>
<dbReference type="Proteomes" id="UP000253370">
    <property type="component" value="Unassembled WGS sequence"/>
</dbReference>
<proteinExistence type="inferred from homology"/>
<dbReference type="PANTHER" id="PTHR21000">
    <property type="entry name" value="DIHYDROXY-ACID DEHYDRATASE DAD"/>
    <property type="match status" value="1"/>
</dbReference>
<reference evidence="19 20" key="1">
    <citation type="submission" date="2018-07" db="EMBL/GenBank/DDBJ databases">
        <title>Rhodosalinus sp. strain E84T genomic sequence and assembly.</title>
        <authorList>
            <person name="Liu Z.-W."/>
            <person name="Lu D.-C."/>
        </authorList>
    </citation>
    <scope>NUCLEOTIDE SEQUENCE [LARGE SCALE GENOMIC DNA]</scope>
    <source>
        <strain evidence="19 20">E84</strain>
    </source>
</reference>
<evidence type="ECO:0000256" key="16">
    <source>
        <dbReference type="SAM" id="MobiDB-lite"/>
    </source>
</evidence>
<evidence type="ECO:0000256" key="8">
    <source>
        <dbReference type="ARBA" id="ARBA00023014"/>
    </source>
</evidence>
<comment type="pathway">
    <text evidence="12 15">Amino-acid biosynthesis; L-valine biosynthesis; L-valine from pyruvate: step 3/4.</text>
</comment>
<keyword evidence="20" id="KW-1185">Reference proteome</keyword>
<comment type="similarity">
    <text evidence="2 15">Belongs to the IlvD/Edd family.</text>
</comment>
<dbReference type="PANTHER" id="PTHR21000:SF5">
    <property type="entry name" value="DIHYDROXY-ACID DEHYDRATASE, MITOCHONDRIAL"/>
    <property type="match status" value="1"/>
</dbReference>
<evidence type="ECO:0000256" key="4">
    <source>
        <dbReference type="ARBA" id="ARBA00022714"/>
    </source>
</evidence>
<feature type="binding site" evidence="15">
    <location>
        <position position="131"/>
    </location>
    <ligand>
        <name>Mg(2+)</name>
        <dbReference type="ChEBI" id="CHEBI:18420"/>
    </ligand>
</feature>
<evidence type="ECO:0000256" key="9">
    <source>
        <dbReference type="ARBA" id="ARBA00023239"/>
    </source>
</evidence>
<name>A0A365UBN0_9RHOB</name>